<gene>
    <name evidence="2" type="ORF">CKO42_18740</name>
</gene>
<dbReference type="InterPro" id="IPR011990">
    <property type="entry name" value="TPR-like_helical_dom_sf"/>
</dbReference>
<evidence type="ECO:0000313" key="2">
    <source>
        <dbReference type="EMBL" id="MBK1620437.1"/>
    </source>
</evidence>
<dbReference type="AlphaFoldDB" id="A0A9X0WBN1"/>
<reference evidence="2 3" key="1">
    <citation type="journal article" date="2020" name="Microorganisms">
        <title>Osmotic Adaptation and Compatible Solute Biosynthesis of Phototrophic Bacteria as Revealed from Genome Analyses.</title>
        <authorList>
            <person name="Imhoff J.F."/>
            <person name="Rahn T."/>
            <person name="Kunzel S."/>
            <person name="Keller A."/>
            <person name="Neulinger S.C."/>
        </authorList>
    </citation>
    <scope>NUCLEOTIDE SEQUENCE [LARGE SCALE GENOMIC DNA]</scope>
    <source>
        <strain evidence="2 3">DSM 25653</strain>
    </source>
</reference>
<dbReference type="Pfam" id="PF13432">
    <property type="entry name" value="TPR_16"/>
    <property type="match status" value="1"/>
</dbReference>
<dbReference type="PROSITE" id="PS50005">
    <property type="entry name" value="TPR"/>
    <property type="match status" value="2"/>
</dbReference>
<sequence length="109" mass="11908">MGIIDNLEAMRAKGQDSALMRYSLGNEYLKQEQTDQAIEHLAEATGQDPNYSAAWKLYGKALTQASRYAEAVEALNRGIEVAEAKGDAQAVKEMRVFLKRAQSALDASG</sequence>
<feature type="repeat" description="TPR" evidence="1">
    <location>
        <begin position="52"/>
        <end position="85"/>
    </location>
</feature>
<proteinExistence type="predicted"/>
<evidence type="ECO:0000313" key="3">
    <source>
        <dbReference type="Proteomes" id="UP001138768"/>
    </source>
</evidence>
<dbReference type="SUPFAM" id="SSF48452">
    <property type="entry name" value="TPR-like"/>
    <property type="match status" value="1"/>
</dbReference>
<dbReference type="SMART" id="SM00028">
    <property type="entry name" value="TPR"/>
    <property type="match status" value="2"/>
</dbReference>
<dbReference type="InterPro" id="IPR019734">
    <property type="entry name" value="TPR_rpt"/>
</dbReference>
<name>A0A9X0WBN1_9GAMM</name>
<dbReference type="Gene3D" id="1.25.40.10">
    <property type="entry name" value="Tetratricopeptide repeat domain"/>
    <property type="match status" value="1"/>
</dbReference>
<dbReference type="RefSeq" id="WP_200247371.1">
    <property type="nucleotide sequence ID" value="NZ_NRRY01000039.1"/>
</dbReference>
<comment type="caution">
    <text evidence="2">The sequence shown here is derived from an EMBL/GenBank/DDBJ whole genome shotgun (WGS) entry which is preliminary data.</text>
</comment>
<evidence type="ECO:0000256" key="1">
    <source>
        <dbReference type="PROSITE-ProRule" id="PRU00339"/>
    </source>
</evidence>
<feature type="repeat" description="TPR" evidence="1">
    <location>
        <begin position="18"/>
        <end position="51"/>
    </location>
</feature>
<dbReference type="Proteomes" id="UP001138768">
    <property type="component" value="Unassembled WGS sequence"/>
</dbReference>
<dbReference type="EMBL" id="NRRY01000039">
    <property type="protein sequence ID" value="MBK1620437.1"/>
    <property type="molecule type" value="Genomic_DNA"/>
</dbReference>
<keyword evidence="3" id="KW-1185">Reference proteome</keyword>
<evidence type="ECO:0008006" key="4">
    <source>
        <dbReference type="Google" id="ProtNLM"/>
    </source>
</evidence>
<organism evidence="2 3">
    <name type="scientific">Lamprobacter modestohalophilus</name>
    <dbReference type="NCBI Taxonomy" id="1064514"/>
    <lineage>
        <taxon>Bacteria</taxon>
        <taxon>Pseudomonadati</taxon>
        <taxon>Pseudomonadota</taxon>
        <taxon>Gammaproteobacteria</taxon>
        <taxon>Chromatiales</taxon>
        <taxon>Chromatiaceae</taxon>
        <taxon>Lamprobacter</taxon>
    </lineage>
</organism>
<accession>A0A9X0WBN1</accession>
<keyword evidence="1" id="KW-0802">TPR repeat</keyword>
<protein>
    <recommendedName>
        <fullName evidence="4">Tetratricopeptide repeat protein</fullName>
    </recommendedName>
</protein>